<evidence type="ECO:0000256" key="8">
    <source>
        <dbReference type="ARBA" id="ARBA00023270"/>
    </source>
</evidence>
<dbReference type="PRINTS" id="PR00146">
    <property type="entry name" value="DHPICSNTHASE"/>
</dbReference>
<evidence type="ECO:0000256" key="4">
    <source>
        <dbReference type="ARBA" id="ARBA00011881"/>
    </source>
</evidence>
<dbReference type="PANTHER" id="PTHR12128:SF21">
    <property type="entry name" value="N-ACETYLNEURAMINATE LYASE"/>
    <property type="match status" value="1"/>
</dbReference>
<evidence type="ECO:0000256" key="10">
    <source>
        <dbReference type="ARBA" id="ARBA00044906"/>
    </source>
</evidence>
<dbReference type="GO" id="GO:0005737">
    <property type="term" value="C:cytoplasm"/>
    <property type="evidence" value="ECO:0007669"/>
    <property type="project" value="UniProtKB-SubCell"/>
</dbReference>
<name>A0A0L8GM81_OCTBM</name>
<comment type="catalytic activity">
    <reaction evidence="10">
        <text>aceneuramate = aldehydo-N-acetyl-D-mannosamine + pyruvate</text>
        <dbReference type="Rhea" id="RHEA:23296"/>
        <dbReference type="ChEBI" id="CHEBI:15361"/>
        <dbReference type="ChEBI" id="CHEBI:17122"/>
        <dbReference type="ChEBI" id="CHEBI:173083"/>
        <dbReference type="EC" id="4.1.3.3"/>
    </reaction>
</comment>
<dbReference type="EC" id="4.1.3.3" evidence="5"/>
<evidence type="ECO:0000313" key="11">
    <source>
        <dbReference type="EMBL" id="KOF77964.1"/>
    </source>
</evidence>
<dbReference type="InterPro" id="IPR002220">
    <property type="entry name" value="DapA-like"/>
</dbReference>
<keyword evidence="8" id="KW-0704">Schiff base</keyword>
<gene>
    <name evidence="11" type="ORF">OCBIM_22031436mg</name>
</gene>
<sequence>MDSETDPNRFWISGVINSTSTPFLPNGDIDFSSFDIYIDFLVRSQVDNIFVNGTTGEGMALTIDERKLAAVGWINAARGKIKKVILHVGAANLRSSIELAKHAEAIGADAIACMCPTFYKPKNEEILTNYLSQVAAAAPSTPFFYYSIPYMTHVHCK</sequence>
<keyword evidence="7" id="KW-0456">Lyase</keyword>
<keyword evidence="6" id="KW-0963">Cytoplasm</keyword>
<dbReference type="SUPFAM" id="SSF51569">
    <property type="entry name" value="Aldolase"/>
    <property type="match status" value="1"/>
</dbReference>
<evidence type="ECO:0000256" key="5">
    <source>
        <dbReference type="ARBA" id="ARBA00012911"/>
    </source>
</evidence>
<protein>
    <recommendedName>
        <fullName evidence="5">N-acetylneuraminate lyase</fullName>
        <ecNumber evidence="5">4.1.3.3</ecNumber>
    </recommendedName>
</protein>
<dbReference type="Pfam" id="PF00701">
    <property type="entry name" value="DHDPS"/>
    <property type="match status" value="1"/>
</dbReference>
<dbReference type="STRING" id="37653.A0A0L8GM81"/>
<dbReference type="InterPro" id="IPR013785">
    <property type="entry name" value="Aldolase_TIM"/>
</dbReference>
<evidence type="ECO:0000256" key="7">
    <source>
        <dbReference type="ARBA" id="ARBA00023239"/>
    </source>
</evidence>
<comment type="subcellular location">
    <subcellularLocation>
        <location evidence="1">Cytoplasm</location>
    </subcellularLocation>
</comment>
<evidence type="ECO:0000256" key="2">
    <source>
        <dbReference type="ARBA" id="ARBA00004878"/>
    </source>
</evidence>
<accession>A0A0L8GM81</accession>
<dbReference type="OrthoDB" id="191315at2759"/>
<comment type="subunit">
    <text evidence="4">Homotetramer.</text>
</comment>
<reference evidence="11" key="1">
    <citation type="submission" date="2015-07" db="EMBL/GenBank/DDBJ databases">
        <title>MeaNS - Measles Nucleotide Surveillance Program.</title>
        <authorList>
            <person name="Tran T."/>
            <person name="Druce J."/>
        </authorList>
    </citation>
    <scope>NUCLEOTIDE SEQUENCE</scope>
    <source>
        <strain evidence="11">UCB-OBI-ISO-001</strain>
        <tissue evidence="11">Gonad</tissue>
    </source>
</reference>
<dbReference type="EMBL" id="KQ421244">
    <property type="protein sequence ID" value="KOF77964.1"/>
    <property type="molecule type" value="Genomic_DNA"/>
</dbReference>
<comment type="similarity">
    <text evidence="3">Belongs to the DapA family. NanA subfamily.</text>
</comment>
<keyword evidence="9" id="KW-0119">Carbohydrate metabolism</keyword>
<dbReference type="Gene3D" id="3.20.20.70">
    <property type="entry name" value="Aldolase class I"/>
    <property type="match status" value="1"/>
</dbReference>
<dbReference type="GO" id="GO:0008747">
    <property type="term" value="F:N-acetylneuraminate lyase activity"/>
    <property type="evidence" value="ECO:0007669"/>
    <property type="project" value="UniProtKB-EC"/>
</dbReference>
<dbReference type="AlphaFoldDB" id="A0A0L8GM81"/>
<evidence type="ECO:0000256" key="3">
    <source>
        <dbReference type="ARBA" id="ARBA00006324"/>
    </source>
</evidence>
<comment type="pathway">
    <text evidence="2">Amino-sugar metabolism; N-acetylneuraminate degradation.</text>
</comment>
<evidence type="ECO:0000256" key="6">
    <source>
        <dbReference type="ARBA" id="ARBA00022490"/>
    </source>
</evidence>
<dbReference type="PANTHER" id="PTHR12128">
    <property type="entry name" value="DIHYDRODIPICOLINATE SYNTHASE"/>
    <property type="match status" value="1"/>
</dbReference>
<evidence type="ECO:0000256" key="1">
    <source>
        <dbReference type="ARBA" id="ARBA00004496"/>
    </source>
</evidence>
<organism evidence="11">
    <name type="scientific">Octopus bimaculoides</name>
    <name type="common">California two-spotted octopus</name>
    <dbReference type="NCBI Taxonomy" id="37653"/>
    <lineage>
        <taxon>Eukaryota</taxon>
        <taxon>Metazoa</taxon>
        <taxon>Spiralia</taxon>
        <taxon>Lophotrochozoa</taxon>
        <taxon>Mollusca</taxon>
        <taxon>Cephalopoda</taxon>
        <taxon>Coleoidea</taxon>
        <taxon>Octopodiformes</taxon>
        <taxon>Octopoda</taxon>
        <taxon>Incirrata</taxon>
        <taxon>Octopodidae</taxon>
        <taxon>Octopus</taxon>
    </lineage>
</organism>
<proteinExistence type="inferred from homology"/>
<evidence type="ECO:0000256" key="9">
    <source>
        <dbReference type="ARBA" id="ARBA00023277"/>
    </source>
</evidence>